<dbReference type="PANTHER" id="PTHR43329">
    <property type="entry name" value="EPOXIDE HYDROLASE"/>
    <property type="match status" value="1"/>
</dbReference>
<dbReference type="SUPFAM" id="SSF53474">
    <property type="entry name" value="alpha/beta-Hydrolases"/>
    <property type="match status" value="1"/>
</dbReference>
<evidence type="ECO:0000256" key="2">
    <source>
        <dbReference type="ARBA" id="ARBA00038334"/>
    </source>
</evidence>
<dbReference type="EMBL" id="OZ019910">
    <property type="protein sequence ID" value="CAK9210482.1"/>
    <property type="molecule type" value="Genomic_DNA"/>
</dbReference>
<reference evidence="4" key="1">
    <citation type="submission" date="2024-02" db="EMBL/GenBank/DDBJ databases">
        <authorList>
            <consortium name="ELIXIR-Norway"/>
            <consortium name="Elixir Norway"/>
        </authorList>
    </citation>
    <scope>NUCLEOTIDE SEQUENCE</scope>
</reference>
<dbReference type="Pfam" id="PF00561">
    <property type="entry name" value="Abhydrolase_1"/>
    <property type="match status" value="1"/>
</dbReference>
<dbReference type="PRINTS" id="PR00111">
    <property type="entry name" value="ABHYDROLASE"/>
</dbReference>
<dbReference type="InterPro" id="IPR029058">
    <property type="entry name" value="AB_hydrolase_fold"/>
</dbReference>
<evidence type="ECO:0000313" key="4">
    <source>
        <dbReference type="EMBL" id="CAK9210482.1"/>
    </source>
</evidence>
<dbReference type="Gene3D" id="3.40.50.1820">
    <property type="entry name" value="alpha/beta hydrolase"/>
    <property type="match status" value="1"/>
</dbReference>
<dbReference type="PRINTS" id="PR00412">
    <property type="entry name" value="EPOXHYDRLASE"/>
</dbReference>
<dbReference type="InterPro" id="IPR000639">
    <property type="entry name" value="Epox_hydrolase-like"/>
</dbReference>
<sequence length="335" mass="37851">MTLPTNLTTENRAHQAGDEEEFIGQCRLRHAELLNGDVKIHYVECGNSDGDLVLLLHGFPNFWYVWKNQFQALAEAGFHVVAPDLRGYNTSSKPLGVTSYARQPVLSDIVCIIDHFGAGKRAIVVGHDWGGAITWALAEDYPRKLRKIVVVNSPHFSVLDQAFRTNLRQLRRSWYIFFFQLSWLPELFMSHTRYRSLRRLLELGPCQPLPAIDVARHVIAFSETGAVHSSINYYRAAFQGLWTTKSGSKPVGIQLPVGIIWGEDDHYLGKELAEPPNSLASNVSMTFLPGCSHWPMWDEPDHFNQVLLSHLARETVGLVPSVTADHKMFTSHPRL</sequence>
<feature type="domain" description="AB hydrolase-1" evidence="3">
    <location>
        <begin position="52"/>
        <end position="300"/>
    </location>
</feature>
<dbReference type="Proteomes" id="UP001497512">
    <property type="component" value="Chromosome 18"/>
</dbReference>
<organism evidence="4 5">
    <name type="scientific">Sphagnum troendelagicum</name>
    <dbReference type="NCBI Taxonomy" id="128251"/>
    <lineage>
        <taxon>Eukaryota</taxon>
        <taxon>Viridiplantae</taxon>
        <taxon>Streptophyta</taxon>
        <taxon>Embryophyta</taxon>
        <taxon>Bryophyta</taxon>
        <taxon>Sphagnophytina</taxon>
        <taxon>Sphagnopsida</taxon>
        <taxon>Sphagnales</taxon>
        <taxon>Sphagnaceae</taxon>
        <taxon>Sphagnum</taxon>
    </lineage>
</organism>
<gene>
    <name evidence="4" type="ORF">CSSPTR1EN2_LOCUS10182</name>
</gene>
<name>A0ABP0U279_9BRYO</name>
<comment type="similarity">
    <text evidence="2">Belongs to the AB hydrolase superfamily. Epoxide hydrolase family.</text>
</comment>
<evidence type="ECO:0000256" key="1">
    <source>
        <dbReference type="ARBA" id="ARBA00022801"/>
    </source>
</evidence>
<protein>
    <recommendedName>
        <fullName evidence="3">AB hydrolase-1 domain-containing protein</fullName>
    </recommendedName>
</protein>
<keyword evidence="5" id="KW-1185">Reference proteome</keyword>
<dbReference type="InterPro" id="IPR000073">
    <property type="entry name" value="AB_hydrolase_1"/>
</dbReference>
<proteinExistence type="inferred from homology"/>
<keyword evidence="1" id="KW-0378">Hydrolase</keyword>
<evidence type="ECO:0000259" key="3">
    <source>
        <dbReference type="Pfam" id="PF00561"/>
    </source>
</evidence>
<evidence type="ECO:0000313" key="5">
    <source>
        <dbReference type="Proteomes" id="UP001497512"/>
    </source>
</evidence>
<accession>A0ABP0U279</accession>